<organism evidence="1 2">
    <name type="scientific">Sphingobacterium litopenaei</name>
    <dbReference type="NCBI Taxonomy" id="2763500"/>
    <lineage>
        <taxon>Bacteria</taxon>
        <taxon>Pseudomonadati</taxon>
        <taxon>Bacteroidota</taxon>
        <taxon>Sphingobacteriia</taxon>
        <taxon>Sphingobacteriales</taxon>
        <taxon>Sphingobacteriaceae</taxon>
        <taxon>Sphingobacterium</taxon>
    </lineage>
</organism>
<dbReference type="Proteomes" id="UP000651271">
    <property type="component" value="Unassembled WGS sequence"/>
</dbReference>
<evidence type="ECO:0000313" key="1">
    <source>
        <dbReference type="EMBL" id="MBD1430707.1"/>
    </source>
</evidence>
<evidence type="ECO:0000313" key="2">
    <source>
        <dbReference type="Proteomes" id="UP000651271"/>
    </source>
</evidence>
<protein>
    <submittedName>
        <fullName evidence="1">Uncharacterized protein</fullName>
    </submittedName>
</protein>
<keyword evidence="2" id="KW-1185">Reference proteome</keyword>
<name>A0ABR7YHA5_9SPHI</name>
<comment type="caution">
    <text evidence="1">The sequence shown here is derived from an EMBL/GenBank/DDBJ whole genome shotgun (WGS) entry which is preliminary data.</text>
</comment>
<proteinExistence type="predicted"/>
<dbReference type="EMBL" id="JACOIJ010000035">
    <property type="protein sequence ID" value="MBD1430707.1"/>
    <property type="molecule type" value="Genomic_DNA"/>
</dbReference>
<sequence length="186" mass="21521">MEKILTKNSITLIKQKLQNISDALKTNRVFLLNNGALENYLPEYTGNKFRVSEELKRKTVESEIDIMQNLTEEELANRYTDLYVLSNEFPAIKQIDYRLQIQSYVSDIVYKIQKGISSKSIISIDSIAGYLGNEWNSILKIIEIDSLDIKNEENYICNLKVLDKWDIGEINVSFNENTNPTKMNLN</sequence>
<gene>
    <name evidence="1" type="ORF">H8B04_14280</name>
</gene>
<accession>A0ABR7YHA5</accession>
<reference evidence="1 2" key="1">
    <citation type="submission" date="2020-08" db="EMBL/GenBank/DDBJ databases">
        <title>Sphingobacterium sp. DN04309 isolated from aquaculture water.</title>
        <authorList>
            <person name="Zhang M."/>
        </authorList>
    </citation>
    <scope>NUCLEOTIDE SEQUENCE [LARGE SCALE GENOMIC DNA]</scope>
    <source>
        <strain evidence="1 2">DN04309</strain>
    </source>
</reference>
<dbReference type="RefSeq" id="WP_165291822.1">
    <property type="nucleotide sequence ID" value="NZ_JACOIJ010000035.1"/>
</dbReference>